<gene>
    <name evidence="7" type="ORF">Q664_05930</name>
</gene>
<evidence type="ECO:0000256" key="4">
    <source>
        <dbReference type="ARBA" id="ARBA00022989"/>
    </source>
</evidence>
<dbReference type="PANTHER" id="PTHR43370:SF1">
    <property type="entry name" value="GUANOSINE ABC TRANSPORTER PERMEASE PROTEIN NUPQ"/>
    <property type="match status" value="1"/>
</dbReference>
<feature type="transmembrane region" description="Helical" evidence="6">
    <location>
        <begin position="63"/>
        <end position="82"/>
    </location>
</feature>
<evidence type="ECO:0000313" key="8">
    <source>
        <dbReference type="Proteomes" id="UP000028547"/>
    </source>
</evidence>
<feature type="transmembrane region" description="Helical" evidence="6">
    <location>
        <begin position="12"/>
        <end position="29"/>
    </location>
</feature>
<evidence type="ECO:0000256" key="2">
    <source>
        <dbReference type="ARBA" id="ARBA00022475"/>
    </source>
</evidence>
<dbReference type="Pfam" id="PF02653">
    <property type="entry name" value="BPD_transp_2"/>
    <property type="match status" value="1"/>
</dbReference>
<evidence type="ECO:0000256" key="5">
    <source>
        <dbReference type="ARBA" id="ARBA00023136"/>
    </source>
</evidence>
<dbReference type="InterPro" id="IPR001851">
    <property type="entry name" value="ABC_transp_permease"/>
</dbReference>
<keyword evidence="5 6" id="KW-0472">Membrane</keyword>
<reference evidence="7 8" key="1">
    <citation type="submission" date="2014-07" db="EMBL/GenBank/DDBJ databases">
        <title>Draft Genome Sequence of Gephyronic Acid Producer, Cystobacter violaceus Strain Cb vi76.</title>
        <authorList>
            <person name="Stevens D.C."/>
            <person name="Young J."/>
            <person name="Carmichael R."/>
            <person name="Tan J."/>
            <person name="Taylor R.E."/>
        </authorList>
    </citation>
    <scope>NUCLEOTIDE SEQUENCE [LARGE SCALE GENOMIC DNA]</scope>
    <source>
        <strain evidence="7 8">Cb vi76</strain>
    </source>
</reference>
<sequence>MLEIIEALLSSTLEYFPALLFAALGATLSERSGVVNVGVEGMMRAGAFCAAVAAITFPTPVGVLVGMLAGAGMAAIHGYLCIRWRSDQVVSGMAINLVALAGGTYLLESLYGPNGTPPIHQLTRWHLPGLSEVPLLRVLSGHSALTWLALVLPFAFHGLLYRTPLGLRLRAVGEKPHAVATLGLSVTGLRWLAVLGSGMLAGLGGATLSTAVLDRFEQHTPAGLGFMALAAMVFGRWTPLGAFLAALFFAFGGALRIGLASSAPGLLEVVPQGFLLALPYVLTLAVLAFQGQRTHAPAALGTPYEQESR</sequence>
<evidence type="ECO:0000256" key="1">
    <source>
        <dbReference type="ARBA" id="ARBA00004651"/>
    </source>
</evidence>
<feature type="transmembrane region" description="Helical" evidence="6">
    <location>
        <begin position="242"/>
        <end position="263"/>
    </location>
</feature>
<proteinExistence type="predicted"/>
<dbReference type="AlphaFoldDB" id="A0A084SZT6"/>
<evidence type="ECO:0000313" key="7">
    <source>
        <dbReference type="EMBL" id="KFA93971.1"/>
    </source>
</evidence>
<keyword evidence="4 6" id="KW-1133">Transmembrane helix</keyword>
<feature type="transmembrane region" description="Helical" evidence="6">
    <location>
        <begin position="41"/>
        <end position="57"/>
    </location>
</feature>
<evidence type="ECO:0000256" key="3">
    <source>
        <dbReference type="ARBA" id="ARBA00022692"/>
    </source>
</evidence>
<name>A0A084SZT6_9BACT</name>
<dbReference type="CDD" id="cd06580">
    <property type="entry name" value="TM_PBP1_transp_TpRbsC_like"/>
    <property type="match status" value="1"/>
</dbReference>
<accession>A0A084SZT6</accession>
<comment type="subcellular location">
    <subcellularLocation>
        <location evidence="1">Cell membrane</location>
        <topology evidence="1">Multi-pass membrane protein</topology>
    </subcellularLocation>
</comment>
<dbReference type="PANTHER" id="PTHR43370">
    <property type="entry name" value="SUGAR ABC TRANSPORTER INTEGRAL MEMBRANE PROTEIN-RELATED"/>
    <property type="match status" value="1"/>
</dbReference>
<feature type="transmembrane region" description="Helical" evidence="6">
    <location>
        <begin position="144"/>
        <end position="161"/>
    </location>
</feature>
<dbReference type="EMBL" id="JPMI01000031">
    <property type="protein sequence ID" value="KFA93971.1"/>
    <property type="molecule type" value="Genomic_DNA"/>
</dbReference>
<feature type="transmembrane region" description="Helical" evidence="6">
    <location>
        <begin position="191"/>
        <end position="213"/>
    </location>
</feature>
<dbReference type="RefSeq" id="WP_043390706.1">
    <property type="nucleotide sequence ID" value="NZ_JPMI01000031.1"/>
</dbReference>
<keyword evidence="3 6" id="KW-0812">Transmembrane</keyword>
<dbReference type="GO" id="GO:0022857">
    <property type="term" value="F:transmembrane transporter activity"/>
    <property type="evidence" value="ECO:0007669"/>
    <property type="project" value="InterPro"/>
</dbReference>
<organism evidence="7 8">
    <name type="scientific">Archangium violaceum Cb vi76</name>
    <dbReference type="NCBI Taxonomy" id="1406225"/>
    <lineage>
        <taxon>Bacteria</taxon>
        <taxon>Pseudomonadati</taxon>
        <taxon>Myxococcota</taxon>
        <taxon>Myxococcia</taxon>
        <taxon>Myxococcales</taxon>
        <taxon>Cystobacterineae</taxon>
        <taxon>Archangiaceae</taxon>
        <taxon>Archangium</taxon>
    </lineage>
</organism>
<dbReference type="Proteomes" id="UP000028547">
    <property type="component" value="Unassembled WGS sequence"/>
</dbReference>
<keyword evidence="2" id="KW-1003">Cell membrane</keyword>
<comment type="caution">
    <text evidence="7">The sequence shown here is derived from an EMBL/GenBank/DDBJ whole genome shotgun (WGS) entry which is preliminary data.</text>
</comment>
<feature type="transmembrane region" description="Helical" evidence="6">
    <location>
        <begin position="89"/>
        <end position="107"/>
    </location>
</feature>
<feature type="transmembrane region" description="Helical" evidence="6">
    <location>
        <begin position="269"/>
        <end position="289"/>
    </location>
</feature>
<evidence type="ECO:0000256" key="6">
    <source>
        <dbReference type="SAM" id="Phobius"/>
    </source>
</evidence>
<dbReference type="GO" id="GO:0005886">
    <property type="term" value="C:plasma membrane"/>
    <property type="evidence" value="ECO:0007669"/>
    <property type="project" value="UniProtKB-SubCell"/>
</dbReference>
<protein>
    <submittedName>
        <fullName evidence="7">ABC transporter permease</fullName>
    </submittedName>
</protein>